<organism evidence="1">
    <name type="scientific">Culex pipiens</name>
    <name type="common">House mosquito</name>
    <dbReference type="NCBI Taxonomy" id="7175"/>
    <lineage>
        <taxon>Eukaryota</taxon>
        <taxon>Metazoa</taxon>
        <taxon>Ecdysozoa</taxon>
        <taxon>Arthropoda</taxon>
        <taxon>Hexapoda</taxon>
        <taxon>Insecta</taxon>
        <taxon>Pterygota</taxon>
        <taxon>Neoptera</taxon>
        <taxon>Endopterygota</taxon>
        <taxon>Diptera</taxon>
        <taxon>Nematocera</taxon>
        <taxon>Culicoidea</taxon>
        <taxon>Culicidae</taxon>
        <taxon>Culicinae</taxon>
        <taxon>Culicini</taxon>
        <taxon>Culex</taxon>
        <taxon>Culex</taxon>
    </lineage>
</organism>
<reference evidence="1" key="1">
    <citation type="submission" date="2021-05" db="EMBL/GenBank/DDBJ databases">
        <authorList>
            <person name="Alioto T."/>
            <person name="Alioto T."/>
            <person name="Gomez Garrido J."/>
        </authorList>
    </citation>
    <scope>NUCLEOTIDE SEQUENCE</scope>
</reference>
<accession>A0A8D8JA89</accession>
<dbReference type="EMBL" id="HBUE01282150">
    <property type="protein sequence ID" value="CAG6569654.1"/>
    <property type="molecule type" value="Transcribed_RNA"/>
</dbReference>
<evidence type="ECO:0000313" key="1">
    <source>
        <dbReference type="EMBL" id="CAG6569654.1"/>
    </source>
</evidence>
<sequence length="106" mass="12135">MVTRLAKWPQLTAGLAKHSGQRCWVSYSHWLNRSSGRDSGSLGWNSKITQKSSARMCRLMSIRWYPEDISPQRGYMTAIACRRVLLVAKRLSGRDLARHTESITKQ</sequence>
<dbReference type="EMBL" id="HBUE01176634">
    <property type="protein sequence ID" value="CAG6518122.1"/>
    <property type="molecule type" value="Transcribed_RNA"/>
</dbReference>
<proteinExistence type="predicted"/>
<dbReference type="AlphaFoldDB" id="A0A8D8JA89"/>
<protein>
    <submittedName>
        <fullName evidence="1">(northern house mosquito) hypothetical protein</fullName>
    </submittedName>
</protein>
<name>A0A8D8JA89_CULPI</name>